<dbReference type="PANTHER" id="PTHR36978:SF4">
    <property type="entry name" value="P-LOOP CONTAINING NUCLEOSIDE TRIPHOSPHATE HYDROLASE PROTEIN"/>
    <property type="match status" value="1"/>
</dbReference>
<dbReference type="GO" id="GO:0016787">
    <property type="term" value="F:hydrolase activity"/>
    <property type="evidence" value="ECO:0007669"/>
    <property type="project" value="UniProtKB-KW"/>
</dbReference>
<keyword evidence="1" id="KW-0472">Membrane</keyword>
<name>A0A6A5ZLQ6_9PLEO</name>
<dbReference type="AlphaFoldDB" id="A0A6A5ZLQ6"/>
<keyword evidence="1" id="KW-1133">Transmembrane helix</keyword>
<dbReference type="Pfam" id="PF17784">
    <property type="entry name" value="Sulfotransfer_4"/>
    <property type="match status" value="1"/>
</dbReference>
<accession>A0A6A5ZLQ6</accession>
<keyword evidence="3" id="KW-1185">Reference proteome</keyword>
<gene>
    <name evidence="2" type="ORF">BDV96DRAFT_566684</name>
</gene>
<evidence type="ECO:0000313" key="2">
    <source>
        <dbReference type="EMBL" id="KAF2120106.1"/>
    </source>
</evidence>
<evidence type="ECO:0000256" key="1">
    <source>
        <dbReference type="SAM" id="Phobius"/>
    </source>
</evidence>
<dbReference type="OrthoDB" id="408152at2759"/>
<dbReference type="InterPro" id="IPR040632">
    <property type="entry name" value="Sulfotransfer_4"/>
</dbReference>
<sequence>MASQTRLIDTLPPPKRVKPMEVLALGFSRTGTMSLKRALEQLGYSVYHMEECATRWQEKHVSLFEEATKAKLLGQGKLWTGEELDRVLQNYTALEDIPCLHFVDELLEQYPDAKVILTTRDVDSWQKSMEQSFYKILDIRILPFMVAIDPIFWRPYYFLLKSSLDKWTDGDHSNKEALRRTFVEHYAHVRSKVPKSKLLEFHPREGWTPLCTFLGKEVPKDKLFPRVNDAASTVNLHRLIVAIRLWHIFGKYLGMLAAVGVGYGLLRWSRTYH</sequence>
<reference evidence="2" key="1">
    <citation type="journal article" date="2020" name="Stud. Mycol.">
        <title>101 Dothideomycetes genomes: a test case for predicting lifestyles and emergence of pathogens.</title>
        <authorList>
            <person name="Haridas S."/>
            <person name="Albert R."/>
            <person name="Binder M."/>
            <person name="Bloem J."/>
            <person name="Labutti K."/>
            <person name="Salamov A."/>
            <person name="Andreopoulos B."/>
            <person name="Baker S."/>
            <person name="Barry K."/>
            <person name="Bills G."/>
            <person name="Bluhm B."/>
            <person name="Cannon C."/>
            <person name="Castanera R."/>
            <person name="Culley D."/>
            <person name="Daum C."/>
            <person name="Ezra D."/>
            <person name="Gonzalez J."/>
            <person name="Henrissat B."/>
            <person name="Kuo A."/>
            <person name="Liang C."/>
            <person name="Lipzen A."/>
            <person name="Lutzoni F."/>
            <person name="Magnuson J."/>
            <person name="Mondo S."/>
            <person name="Nolan M."/>
            <person name="Ohm R."/>
            <person name="Pangilinan J."/>
            <person name="Park H.-J."/>
            <person name="Ramirez L."/>
            <person name="Alfaro M."/>
            <person name="Sun H."/>
            <person name="Tritt A."/>
            <person name="Yoshinaga Y."/>
            <person name="Zwiers L.-H."/>
            <person name="Turgeon B."/>
            <person name="Goodwin S."/>
            <person name="Spatafora J."/>
            <person name="Crous P."/>
            <person name="Grigoriev I."/>
        </authorList>
    </citation>
    <scope>NUCLEOTIDE SEQUENCE</scope>
    <source>
        <strain evidence="2">CBS 627.86</strain>
    </source>
</reference>
<keyword evidence="2" id="KW-0378">Hydrolase</keyword>
<protein>
    <submittedName>
        <fullName evidence="2">P-loop containing nucleoside triphosphate hydrolase protein</fullName>
    </submittedName>
</protein>
<dbReference type="InterPro" id="IPR027417">
    <property type="entry name" value="P-loop_NTPase"/>
</dbReference>
<dbReference type="EMBL" id="ML977314">
    <property type="protein sequence ID" value="KAF2120106.1"/>
    <property type="molecule type" value="Genomic_DNA"/>
</dbReference>
<proteinExistence type="predicted"/>
<feature type="transmembrane region" description="Helical" evidence="1">
    <location>
        <begin position="245"/>
        <end position="266"/>
    </location>
</feature>
<dbReference type="Gene3D" id="3.40.50.300">
    <property type="entry name" value="P-loop containing nucleotide triphosphate hydrolases"/>
    <property type="match status" value="1"/>
</dbReference>
<evidence type="ECO:0000313" key="3">
    <source>
        <dbReference type="Proteomes" id="UP000799770"/>
    </source>
</evidence>
<dbReference type="PANTHER" id="PTHR36978">
    <property type="entry name" value="P-LOOP CONTAINING NUCLEOTIDE TRIPHOSPHATE HYDROLASE"/>
    <property type="match status" value="1"/>
</dbReference>
<dbReference type="SUPFAM" id="SSF52540">
    <property type="entry name" value="P-loop containing nucleoside triphosphate hydrolases"/>
    <property type="match status" value="1"/>
</dbReference>
<keyword evidence="1" id="KW-0812">Transmembrane</keyword>
<dbReference type="Proteomes" id="UP000799770">
    <property type="component" value="Unassembled WGS sequence"/>
</dbReference>
<organism evidence="2 3">
    <name type="scientific">Lophiotrema nucula</name>
    <dbReference type="NCBI Taxonomy" id="690887"/>
    <lineage>
        <taxon>Eukaryota</taxon>
        <taxon>Fungi</taxon>
        <taxon>Dikarya</taxon>
        <taxon>Ascomycota</taxon>
        <taxon>Pezizomycotina</taxon>
        <taxon>Dothideomycetes</taxon>
        <taxon>Pleosporomycetidae</taxon>
        <taxon>Pleosporales</taxon>
        <taxon>Lophiotremataceae</taxon>
        <taxon>Lophiotrema</taxon>
    </lineage>
</organism>